<dbReference type="STRING" id="28573.A0A0U1LXL7"/>
<dbReference type="GO" id="GO:0016020">
    <property type="term" value="C:membrane"/>
    <property type="evidence" value="ECO:0007669"/>
    <property type="project" value="UniProtKB-SubCell"/>
</dbReference>
<dbReference type="AlphaFoldDB" id="A0A0U1LXL7"/>
<dbReference type="OrthoDB" id="5413793at2759"/>
<dbReference type="PANTHER" id="PTHR33048:SF47">
    <property type="entry name" value="INTEGRAL MEMBRANE PROTEIN-RELATED"/>
    <property type="match status" value="1"/>
</dbReference>
<feature type="region of interest" description="Disordered" evidence="6">
    <location>
        <begin position="472"/>
        <end position="494"/>
    </location>
</feature>
<protein>
    <recommendedName>
        <fullName evidence="8">Rhodopsin domain-containing protein</fullName>
    </recommendedName>
</protein>
<dbReference type="PANTHER" id="PTHR33048">
    <property type="entry name" value="PTH11-LIKE INTEGRAL MEMBRANE PROTEIN (AFU_ORTHOLOGUE AFUA_5G11245)"/>
    <property type="match status" value="1"/>
</dbReference>
<evidence type="ECO:0000313" key="10">
    <source>
        <dbReference type="Proteomes" id="UP000054383"/>
    </source>
</evidence>
<feature type="region of interest" description="Disordered" evidence="6">
    <location>
        <begin position="166"/>
        <end position="197"/>
    </location>
</feature>
<proteinExistence type="inferred from homology"/>
<evidence type="ECO:0000256" key="3">
    <source>
        <dbReference type="ARBA" id="ARBA00022989"/>
    </source>
</evidence>
<organism evidence="9 10">
    <name type="scientific">Talaromyces islandicus</name>
    <name type="common">Penicillium islandicum</name>
    <dbReference type="NCBI Taxonomy" id="28573"/>
    <lineage>
        <taxon>Eukaryota</taxon>
        <taxon>Fungi</taxon>
        <taxon>Dikarya</taxon>
        <taxon>Ascomycota</taxon>
        <taxon>Pezizomycotina</taxon>
        <taxon>Eurotiomycetes</taxon>
        <taxon>Eurotiomycetidae</taxon>
        <taxon>Eurotiales</taxon>
        <taxon>Trichocomaceae</taxon>
        <taxon>Talaromyces</taxon>
        <taxon>Talaromyces sect. Islandici</taxon>
    </lineage>
</organism>
<dbReference type="Gene3D" id="2.40.70.10">
    <property type="entry name" value="Acid Proteases"/>
    <property type="match status" value="1"/>
</dbReference>
<evidence type="ECO:0000256" key="7">
    <source>
        <dbReference type="SAM" id="Phobius"/>
    </source>
</evidence>
<evidence type="ECO:0000256" key="1">
    <source>
        <dbReference type="ARBA" id="ARBA00004141"/>
    </source>
</evidence>
<feature type="domain" description="Rhodopsin" evidence="8">
    <location>
        <begin position="1"/>
        <end position="160"/>
    </location>
</feature>
<dbReference type="InterPro" id="IPR049326">
    <property type="entry name" value="Rhodopsin_dom_fungi"/>
</dbReference>
<keyword evidence="10" id="KW-1185">Reference proteome</keyword>
<dbReference type="InterPro" id="IPR052337">
    <property type="entry name" value="SAT4-like"/>
</dbReference>
<dbReference type="Proteomes" id="UP000054383">
    <property type="component" value="Unassembled WGS sequence"/>
</dbReference>
<dbReference type="Pfam" id="PF20684">
    <property type="entry name" value="Fung_rhodopsin"/>
    <property type="match status" value="1"/>
</dbReference>
<dbReference type="InterPro" id="IPR021109">
    <property type="entry name" value="Peptidase_aspartic_dom_sf"/>
</dbReference>
<feature type="transmembrane region" description="Helical" evidence="7">
    <location>
        <begin position="21"/>
        <end position="46"/>
    </location>
</feature>
<comment type="similarity">
    <text evidence="5">Belongs to the SAT4 family.</text>
</comment>
<dbReference type="EMBL" id="CVMT01000003">
    <property type="protein sequence ID" value="CRG87832.1"/>
    <property type="molecule type" value="Genomic_DNA"/>
</dbReference>
<reference evidence="9 10" key="1">
    <citation type="submission" date="2015-04" db="EMBL/GenBank/DDBJ databases">
        <authorList>
            <person name="Syromyatnikov M.Y."/>
            <person name="Popov V.N."/>
        </authorList>
    </citation>
    <scope>NUCLEOTIDE SEQUENCE [LARGE SCALE GENOMIC DNA]</scope>
    <source>
        <strain evidence="9">WF-38-12</strain>
    </source>
</reference>
<comment type="subcellular location">
    <subcellularLocation>
        <location evidence="1">Membrane</location>
        <topology evidence="1">Multi-pass membrane protein</topology>
    </subcellularLocation>
</comment>
<keyword evidence="4 7" id="KW-0472">Membrane</keyword>
<sequence>MSILSFYLRVFPQKKFRHICFIVMGIVVGATLSVAFGQAFACTPISDGWKAVPTGSCVDREALQLAGSIINLLTDVIVLVLPMRYFYLMALDKTKRYGIMILFSIGLVTCVASAYRLSTIPGFYASTDKTWDSSALCIWSCLEVNLSIIAASIPSIKSLASGYMRKSKSTSSNSNGYANIGSTGRSKRTLGHEDDGPSGGSTVDVYYTLGARVVNAPAHLVVDTETADLVIDQRIYGNGTGSPWSKDSLFAVTYSNGWNFNGGAIYSDTVGLYPTYNASMCNGQNTIFFAFNQTIEVADIMSSKQINSLPNPQGVNGLAFNTTLNPVVALALQRWGQPGMDIGWWDQSRIEEQLCEAKTINGVILKDECAVTIPGEALKQLNLGGGKCMMAISNSRSGNSVLTLGIPFFNVMYTVLNFGNGTVGVGQHAGLQDMLDKIHLGESLSPHPTSAPALATTPGTTLTFQTMTGTASLSTPGGSFPSTPGYDTSINAQSPGASCSPISSQATSNIPTFSSLCIP</sequence>
<feature type="compositionally biased region" description="Polar residues" evidence="6">
    <location>
        <begin position="169"/>
        <end position="184"/>
    </location>
</feature>
<evidence type="ECO:0000256" key="2">
    <source>
        <dbReference type="ARBA" id="ARBA00022692"/>
    </source>
</evidence>
<evidence type="ECO:0000256" key="5">
    <source>
        <dbReference type="ARBA" id="ARBA00038359"/>
    </source>
</evidence>
<gene>
    <name evidence="9" type="ORF">PISL3812_04853</name>
</gene>
<name>A0A0U1LXL7_TALIS</name>
<feature type="transmembrane region" description="Helical" evidence="7">
    <location>
        <begin position="99"/>
        <end position="117"/>
    </location>
</feature>
<evidence type="ECO:0000259" key="8">
    <source>
        <dbReference type="Pfam" id="PF20684"/>
    </source>
</evidence>
<evidence type="ECO:0000256" key="6">
    <source>
        <dbReference type="SAM" id="MobiDB-lite"/>
    </source>
</evidence>
<keyword evidence="3 7" id="KW-1133">Transmembrane helix</keyword>
<evidence type="ECO:0000313" key="9">
    <source>
        <dbReference type="EMBL" id="CRG87832.1"/>
    </source>
</evidence>
<feature type="transmembrane region" description="Helical" evidence="7">
    <location>
        <begin position="66"/>
        <end position="87"/>
    </location>
</feature>
<accession>A0A0U1LXL7</accession>
<evidence type="ECO:0000256" key="4">
    <source>
        <dbReference type="ARBA" id="ARBA00023136"/>
    </source>
</evidence>
<keyword evidence="2 7" id="KW-0812">Transmembrane</keyword>